<gene>
    <name evidence="2" type="ORF">E4O92_23960</name>
</gene>
<keyword evidence="3" id="KW-1185">Reference proteome</keyword>
<keyword evidence="1" id="KW-1133">Transmembrane helix</keyword>
<evidence type="ECO:0000313" key="3">
    <source>
        <dbReference type="Proteomes" id="UP000297258"/>
    </source>
</evidence>
<dbReference type="AlphaFoldDB" id="A0A4Y9SQ33"/>
<protein>
    <submittedName>
        <fullName evidence="2">Uncharacterized protein</fullName>
    </submittedName>
</protein>
<proteinExistence type="predicted"/>
<keyword evidence="1" id="KW-0812">Transmembrane</keyword>
<feature type="transmembrane region" description="Helical" evidence="1">
    <location>
        <begin position="27"/>
        <end position="52"/>
    </location>
</feature>
<organism evidence="2 3">
    <name type="scientific">Massilia horti</name>
    <dbReference type="NCBI Taxonomy" id="2562153"/>
    <lineage>
        <taxon>Bacteria</taxon>
        <taxon>Pseudomonadati</taxon>
        <taxon>Pseudomonadota</taxon>
        <taxon>Betaproteobacteria</taxon>
        <taxon>Burkholderiales</taxon>
        <taxon>Oxalobacteraceae</taxon>
        <taxon>Telluria group</taxon>
        <taxon>Massilia</taxon>
    </lineage>
</organism>
<dbReference type="RefSeq" id="WP_135192153.1">
    <property type="nucleotide sequence ID" value="NZ_SPUM01000150.1"/>
</dbReference>
<dbReference type="Proteomes" id="UP000297258">
    <property type="component" value="Unassembled WGS sequence"/>
</dbReference>
<reference evidence="2 3" key="1">
    <citation type="submission" date="2019-03" db="EMBL/GenBank/DDBJ databases">
        <title>Draft genome of Massilia hortus sp. nov., a novel bacterial species of the Oxalobacteraceae family.</title>
        <authorList>
            <person name="Peta V."/>
            <person name="Raths R."/>
            <person name="Bucking H."/>
        </authorList>
    </citation>
    <scope>NUCLEOTIDE SEQUENCE [LARGE SCALE GENOMIC DNA]</scope>
    <source>
        <strain evidence="2 3">ONC3</strain>
    </source>
</reference>
<evidence type="ECO:0000313" key="2">
    <source>
        <dbReference type="EMBL" id="TFW27459.1"/>
    </source>
</evidence>
<name>A0A4Y9SQ33_9BURK</name>
<keyword evidence="1" id="KW-0472">Membrane</keyword>
<sequence>MTALISLLQSIVVLVSAVSIAQLVRGMFYLSLLTGFVMFFRPLLVGIARALVLTVRPRRPKNLLHGTASGT</sequence>
<comment type="caution">
    <text evidence="2">The sequence shown here is derived from an EMBL/GenBank/DDBJ whole genome shotgun (WGS) entry which is preliminary data.</text>
</comment>
<dbReference type="EMBL" id="SPUM01000150">
    <property type="protein sequence ID" value="TFW27459.1"/>
    <property type="molecule type" value="Genomic_DNA"/>
</dbReference>
<accession>A0A4Y9SQ33</accession>
<dbReference type="OrthoDB" id="8758766at2"/>
<evidence type="ECO:0000256" key="1">
    <source>
        <dbReference type="SAM" id="Phobius"/>
    </source>
</evidence>